<keyword evidence="14" id="KW-1185">Reference proteome</keyword>
<dbReference type="InterPro" id="IPR008921">
    <property type="entry name" value="DNA_pol3_clamp-load_cplx_C"/>
</dbReference>
<evidence type="ECO:0000256" key="4">
    <source>
        <dbReference type="ARBA" id="ARBA00022741"/>
    </source>
</evidence>
<dbReference type="Gene3D" id="1.10.3710.10">
    <property type="entry name" value="DNA polymerase III clamp loader subunits, C-terminal domain"/>
    <property type="match status" value="1"/>
</dbReference>
<feature type="domain" description="UBZ4-type" evidence="12">
    <location>
        <begin position="25"/>
        <end position="53"/>
    </location>
</feature>
<keyword evidence="8" id="KW-0067">ATP-binding</keyword>
<keyword evidence="7" id="KW-0862">Zinc</keyword>
<evidence type="ECO:0000256" key="8">
    <source>
        <dbReference type="ARBA" id="ARBA00022840"/>
    </source>
</evidence>
<dbReference type="GO" id="GO:0000731">
    <property type="term" value="P:DNA synthesis involved in DNA repair"/>
    <property type="evidence" value="ECO:0007669"/>
    <property type="project" value="TreeGrafter"/>
</dbReference>
<evidence type="ECO:0000259" key="12">
    <source>
        <dbReference type="PROSITE" id="PS51908"/>
    </source>
</evidence>
<dbReference type="GO" id="GO:0006271">
    <property type="term" value="P:DNA strand elongation involved in DNA replication"/>
    <property type="evidence" value="ECO:0007669"/>
    <property type="project" value="UniProtKB-ARBA"/>
</dbReference>
<dbReference type="FunFam" id="3.40.50.300:FF:000137">
    <property type="entry name" value="Replication-associated recombination protein A"/>
    <property type="match status" value="1"/>
</dbReference>
<dbReference type="GO" id="GO:0017116">
    <property type="term" value="F:single-stranded DNA helicase activity"/>
    <property type="evidence" value="ECO:0007669"/>
    <property type="project" value="TreeGrafter"/>
</dbReference>
<dbReference type="GO" id="GO:0005634">
    <property type="term" value="C:nucleus"/>
    <property type="evidence" value="ECO:0007669"/>
    <property type="project" value="TreeGrafter"/>
</dbReference>
<dbReference type="GO" id="GO:0005524">
    <property type="term" value="F:ATP binding"/>
    <property type="evidence" value="ECO:0007669"/>
    <property type="project" value="UniProtKB-KW"/>
</dbReference>
<dbReference type="STRING" id="5627.A0A1C7LVG2"/>
<feature type="region of interest" description="Disordered" evidence="11">
    <location>
        <begin position="82"/>
        <end position="135"/>
    </location>
</feature>
<evidence type="ECO:0000256" key="9">
    <source>
        <dbReference type="ARBA" id="ARBA00023204"/>
    </source>
</evidence>
<reference evidence="13 14" key="1">
    <citation type="submission" date="2016-03" db="EMBL/GenBank/DDBJ databases">
        <title>Whole genome sequencing of Grifola frondosa 9006-11.</title>
        <authorList>
            <person name="Min B."/>
            <person name="Park H."/>
            <person name="Kim J.-G."/>
            <person name="Cho H."/>
            <person name="Oh Y.-L."/>
            <person name="Kong W.-S."/>
            <person name="Choi I.-G."/>
        </authorList>
    </citation>
    <scope>NUCLEOTIDE SEQUENCE [LARGE SCALE GENOMIC DNA]</scope>
    <source>
        <strain evidence="13 14">9006-11</strain>
    </source>
</reference>
<gene>
    <name evidence="13" type="ORF">A0H81_11878</name>
</gene>
<dbReference type="Gene3D" id="3.40.50.300">
    <property type="entry name" value="P-loop containing nucleotide triphosphate hydrolases"/>
    <property type="match status" value="1"/>
</dbReference>
<dbReference type="OMA" id="RIILSQC"/>
<dbReference type="EMBL" id="LUGG01000022">
    <property type="protein sequence ID" value="OBZ68067.1"/>
    <property type="molecule type" value="Genomic_DNA"/>
</dbReference>
<feature type="region of interest" description="Disordered" evidence="11">
    <location>
        <begin position="44"/>
        <end position="68"/>
    </location>
</feature>
<dbReference type="Pfam" id="PF16193">
    <property type="entry name" value="AAA_assoc_2"/>
    <property type="match status" value="1"/>
</dbReference>
<proteinExistence type="inferred from homology"/>
<evidence type="ECO:0000256" key="3">
    <source>
        <dbReference type="ARBA" id="ARBA00022723"/>
    </source>
</evidence>
<dbReference type="Gene3D" id="1.10.8.60">
    <property type="match status" value="1"/>
</dbReference>
<dbReference type="InterPro" id="IPR021886">
    <property type="entry name" value="MgsA_C"/>
</dbReference>
<dbReference type="PANTHER" id="PTHR13779">
    <property type="entry name" value="WERNER HELICASE-INTERACTING PROTEIN 1 FAMILY MEMBER"/>
    <property type="match status" value="1"/>
</dbReference>
<dbReference type="FunFam" id="1.20.272.10:FF:000001">
    <property type="entry name" value="Putative AAA family ATPase"/>
    <property type="match status" value="1"/>
</dbReference>
<dbReference type="GO" id="GO:0008047">
    <property type="term" value="F:enzyme activator activity"/>
    <property type="evidence" value="ECO:0007669"/>
    <property type="project" value="TreeGrafter"/>
</dbReference>
<evidence type="ECO:0000256" key="1">
    <source>
        <dbReference type="ARBA" id="ARBA00008959"/>
    </source>
</evidence>
<dbReference type="InterPro" id="IPR003959">
    <property type="entry name" value="ATPase_AAA_core"/>
</dbReference>
<evidence type="ECO:0000256" key="2">
    <source>
        <dbReference type="ARBA" id="ARBA00022705"/>
    </source>
</evidence>
<dbReference type="PROSITE" id="PS51908">
    <property type="entry name" value="ZF_UBZ4"/>
    <property type="match status" value="1"/>
</dbReference>
<accession>A0A1C7LVG2</accession>
<dbReference type="OrthoDB" id="10265467at2759"/>
<dbReference type="SUPFAM" id="SSF52540">
    <property type="entry name" value="P-loop containing nucleoside triphosphate hydrolases"/>
    <property type="match status" value="1"/>
</dbReference>
<name>A0A1C7LVG2_GRIFR</name>
<keyword evidence="2" id="KW-0235">DNA replication</keyword>
<organism evidence="13 14">
    <name type="scientific">Grifola frondosa</name>
    <name type="common">Maitake</name>
    <name type="synonym">Polyporus frondosus</name>
    <dbReference type="NCBI Taxonomy" id="5627"/>
    <lineage>
        <taxon>Eukaryota</taxon>
        <taxon>Fungi</taxon>
        <taxon>Dikarya</taxon>
        <taxon>Basidiomycota</taxon>
        <taxon>Agaricomycotina</taxon>
        <taxon>Agaricomycetes</taxon>
        <taxon>Polyporales</taxon>
        <taxon>Grifolaceae</taxon>
        <taxon>Grifola</taxon>
    </lineage>
</organism>
<comment type="caution">
    <text evidence="13">The sequence shown here is derived from an EMBL/GenBank/DDBJ whole genome shotgun (WGS) entry which is preliminary data.</text>
</comment>
<evidence type="ECO:0000313" key="14">
    <source>
        <dbReference type="Proteomes" id="UP000092993"/>
    </source>
</evidence>
<keyword evidence="3" id="KW-0479">Metal-binding</keyword>
<evidence type="ECO:0000256" key="11">
    <source>
        <dbReference type="SAM" id="MobiDB-lite"/>
    </source>
</evidence>
<dbReference type="GO" id="GO:0016887">
    <property type="term" value="F:ATP hydrolysis activity"/>
    <property type="evidence" value="ECO:0007669"/>
    <property type="project" value="InterPro"/>
</dbReference>
<dbReference type="Proteomes" id="UP000092993">
    <property type="component" value="Unassembled WGS sequence"/>
</dbReference>
<feature type="region of interest" description="Disordered" evidence="11">
    <location>
        <begin position="614"/>
        <end position="642"/>
    </location>
</feature>
<dbReference type="InterPro" id="IPR032423">
    <property type="entry name" value="AAA_assoc_2"/>
</dbReference>
<dbReference type="InterPro" id="IPR006642">
    <property type="entry name" value="Rad18_UBZ4"/>
</dbReference>
<evidence type="ECO:0000256" key="7">
    <source>
        <dbReference type="ARBA" id="ARBA00022833"/>
    </source>
</evidence>
<dbReference type="AlphaFoldDB" id="A0A1C7LVG2"/>
<dbReference type="SMART" id="SM00382">
    <property type="entry name" value="AAA"/>
    <property type="match status" value="1"/>
</dbReference>
<dbReference type="SUPFAM" id="SSF48019">
    <property type="entry name" value="post-AAA+ oligomerization domain-like"/>
    <property type="match status" value="1"/>
</dbReference>
<dbReference type="Pfam" id="PF12002">
    <property type="entry name" value="MgsA_C"/>
    <property type="match status" value="1"/>
</dbReference>
<dbReference type="GO" id="GO:0008270">
    <property type="term" value="F:zinc ion binding"/>
    <property type="evidence" value="ECO:0007669"/>
    <property type="project" value="UniProtKB-KW"/>
</dbReference>
<dbReference type="PANTHER" id="PTHR13779:SF7">
    <property type="entry name" value="ATPASE WRNIP1"/>
    <property type="match status" value="1"/>
</dbReference>
<evidence type="ECO:0000256" key="6">
    <source>
        <dbReference type="ARBA" id="ARBA00022771"/>
    </source>
</evidence>
<evidence type="ECO:0000256" key="5">
    <source>
        <dbReference type="ARBA" id="ARBA00022763"/>
    </source>
</evidence>
<keyword evidence="9 10" id="KW-0234">DNA repair</keyword>
<dbReference type="InterPro" id="IPR051314">
    <property type="entry name" value="AAA_ATPase_RarA/MGS1/WRNIP1"/>
</dbReference>
<dbReference type="CDD" id="cd00009">
    <property type="entry name" value="AAA"/>
    <property type="match status" value="1"/>
</dbReference>
<keyword evidence="6 10" id="KW-0863">Zinc-finger</keyword>
<sequence length="642" mass="70526">MTSSYLVRASFTLTAILGYPSSYQLKFSPVCSRPVLEQNINQHLDSNCADDPQSNMTTSKGKAGPSRAHTLVQPSIESLFPEKSSLARISTPTSRNKHPKKRSEADDAPSLPEQGPSKRHKTTASSRIQANAPLAERLRPRTLAEFVGQPHLTGPGSLLMHLLESGSTGSIIFWGPPGCGKTTLARLLANSTDSVFKELSATDSGISDVRAVVEEAKRVLALTGRRTILFLDEVHRFNKAQQDIFLPFIEQGQIQLIGATTENPSFKLTGALISRCRVFVLERLTDEDVTQIINQAVERVLTTAHQSASEVTLPTMTMQGSSPAEPSSSPIISSQASTSTAVSAFSPFPQLTPKIVSSIVSLSTGDARTALSLLELVLSAPPDADQANLLTSLRRSVSTSYDRTGDSHYDMISALHKSVRGSQGSAALYWLARMLTAGEDPLYIARRMVVCASEDIGLADNHALPLAIATLQACQIIGMPECRINLAHLVSYLSEAPKSTRSYEAYNRAEEAAKLDPTIPVPVMIRNAPTKLMKELGYARGYCYNPEYAYVYPRSEQRRIADYDRGHRAMLDRHPVTNDYLPIQFRGDVFLRKEGDVTDKIWDEAALRRWEVEENGGKPWSGRQTREPNREASNLTLEEDKT</sequence>
<dbReference type="InterPro" id="IPR003593">
    <property type="entry name" value="AAA+_ATPase"/>
</dbReference>
<keyword evidence="4" id="KW-0547">Nucleotide-binding</keyword>
<protein>
    <submittedName>
        <fullName evidence="13">ATPase WRNIP1 C26H5.02c</fullName>
    </submittedName>
</protein>
<evidence type="ECO:0000313" key="13">
    <source>
        <dbReference type="EMBL" id="OBZ68067.1"/>
    </source>
</evidence>
<keyword evidence="5 10" id="KW-0227">DNA damage</keyword>
<evidence type="ECO:0000256" key="10">
    <source>
        <dbReference type="PROSITE-ProRule" id="PRU01256"/>
    </source>
</evidence>
<dbReference type="Pfam" id="PF00004">
    <property type="entry name" value="AAA"/>
    <property type="match status" value="1"/>
</dbReference>
<dbReference type="Gene3D" id="1.20.272.10">
    <property type="match status" value="1"/>
</dbReference>
<dbReference type="InterPro" id="IPR027417">
    <property type="entry name" value="P-loop_NTPase"/>
</dbReference>
<comment type="similarity">
    <text evidence="1">Belongs to the AAA ATPase family. RarA/MGS1/WRNIP1 subfamily.</text>
</comment>
<dbReference type="GO" id="GO:0003677">
    <property type="term" value="F:DNA binding"/>
    <property type="evidence" value="ECO:0007669"/>
    <property type="project" value="InterPro"/>
</dbReference>